<dbReference type="PANTHER" id="PTHR43779:SF3">
    <property type="entry name" value="(3R)-3-[(CARBOXYMETHYL)AMINO]FATTY ACID OXYGENASE_DECARBOXYLASE"/>
    <property type="match status" value="1"/>
</dbReference>
<evidence type="ECO:0000256" key="5">
    <source>
        <dbReference type="ARBA" id="ARBA00023004"/>
    </source>
</evidence>
<dbReference type="PANTHER" id="PTHR43779">
    <property type="entry name" value="DIOXYGENASE RV0097-RELATED"/>
    <property type="match status" value="1"/>
</dbReference>
<organism evidence="7 8">
    <name type="scientific">Leucosporidium creatinivorum</name>
    <dbReference type="NCBI Taxonomy" id="106004"/>
    <lineage>
        <taxon>Eukaryota</taxon>
        <taxon>Fungi</taxon>
        <taxon>Dikarya</taxon>
        <taxon>Basidiomycota</taxon>
        <taxon>Pucciniomycotina</taxon>
        <taxon>Microbotryomycetes</taxon>
        <taxon>Leucosporidiales</taxon>
        <taxon>Leucosporidium</taxon>
    </lineage>
</organism>
<keyword evidence="2" id="KW-0479">Metal-binding</keyword>
<dbReference type="InParanoid" id="A0A1Y2FXM0"/>
<dbReference type="GO" id="GO:0046872">
    <property type="term" value="F:metal ion binding"/>
    <property type="evidence" value="ECO:0007669"/>
    <property type="project" value="UniProtKB-KW"/>
</dbReference>
<comment type="similarity">
    <text evidence="1">Belongs to the TfdA dioxygenase family.</text>
</comment>
<dbReference type="Pfam" id="PF02668">
    <property type="entry name" value="TauD"/>
    <property type="match status" value="1"/>
</dbReference>
<proteinExistence type="inferred from homology"/>
<dbReference type="Proteomes" id="UP000193467">
    <property type="component" value="Unassembled WGS sequence"/>
</dbReference>
<dbReference type="EMBL" id="MCGR01000008">
    <property type="protein sequence ID" value="ORY88812.1"/>
    <property type="molecule type" value="Genomic_DNA"/>
</dbReference>
<dbReference type="InterPro" id="IPR051178">
    <property type="entry name" value="TfdA_dioxygenase"/>
</dbReference>
<dbReference type="OrthoDB" id="5818554at2759"/>
<dbReference type="STRING" id="106004.A0A1Y2FXM0"/>
<keyword evidence="5" id="KW-0408">Iron</keyword>
<sequence>MESDDSSFGAEVSGVDFSVSPLDEQIIETVTIQNKYAVTVYRNTGLDDARHVAFSFQLGDLERCPKFSGPDVPDRFSSPYLFDAGNMDMDGNLVKKGTRRWAYNLGNALWHTDSSFNQHRSKYSMLLAHELPSIGGDTGFCDVRRAYADLSQEKKDEIAELVVEHDLWHSRKLAAPEEFAKQTVHELAAKQPAFHRLVTEGPDGRPTLFIAAHSKCIVGWPEEKGFKLIQELIAHCTQPKYCFAMKWKNVGDIVWWDNRQSMHRATTFSDQMERRDMRRTTIFDDGPHAYGVDPNTLTNMPAA</sequence>
<evidence type="ECO:0000256" key="1">
    <source>
        <dbReference type="ARBA" id="ARBA00005896"/>
    </source>
</evidence>
<dbReference type="GO" id="GO:0051213">
    <property type="term" value="F:dioxygenase activity"/>
    <property type="evidence" value="ECO:0007669"/>
    <property type="project" value="UniProtKB-KW"/>
</dbReference>
<keyword evidence="4" id="KW-0560">Oxidoreductase</keyword>
<feature type="domain" description="TauD/TfdA-like" evidence="6">
    <location>
        <begin position="8"/>
        <end position="281"/>
    </location>
</feature>
<dbReference type="AlphaFoldDB" id="A0A1Y2FXM0"/>
<evidence type="ECO:0000256" key="3">
    <source>
        <dbReference type="ARBA" id="ARBA00022964"/>
    </source>
</evidence>
<keyword evidence="8" id="KW-1185">Reference proteome</keyword>
<dbReference type="InterPro" id="IPR003819">
    <property type="entry name" value="TauD/TfdA-like"/>
</dbReference>
<comment type="caution">
    <text evidence="7">The sequence shown here is derived from an EMBL/GenBank/DDBJ whole genome shotgun (WGS) entry which is preliminary data.</text>
</comment>
<evidence type="ECO:0000313" key="7">
    <source>
        <dbReference type="EMBL" id="ORY88812.1"/>
    </source>
</evidence>
<name>A0A1Y2FXM0_9BASI</name>
<evidence type="ECO:0000259" key="6">
    <source>
        <dbReference type="Pfam" id="PF02668"/>
    </source>
</evidence>
<dbReference type="SUPFAM" id="SSF51197">
    <property type="entry name" value="Clavaminate synthase-like"/>
    <property type="match status" value="1"/>
</dbReference>
<accession>A0A1Y2FXM0</accession>
<evidence type="ECO:0000256" key="4">
    <source>
        <dbReference type="ARBA" id="ARBA00023002"/>
    </source>
</evidence>
<dbReference type="InterPro" id="IPR042098">
    <property type="entry name" value="TauD-like_sf"/>
</dbReference>
<reference evidence="7 8" key="1">
    <citation type="submission" date="2016-07" db="EMBL/GenBank/DDBJ databases">
        <title>Pervasive Adenine N6-methylation of Active Genes in Fungi.</title>
        <authorList>
            <consortium name="DOE Joint Genome Institute"/>
            <person name="Mondo S.J."/>
            <person name="Dannebaum R.O."/>
            <person name="Kuo R.C."/>
            <person name="Labutti K."/>
            <person name="Haridas S."/>
            <person name="Kuo A."/>
            <person name="Salamov A."/>
            <person name="Ahrendt S.R."/>
            <person name="Lipzen A."/>
            <person name="Sullivan W."/>
            <person name="Andreopoulos W.B."/>
            <person name="Clum A."/>
            <person name="Lindquist E."/>
            <person name="Daum C."/>
            <person name="Ramamoorthy G.K."/>
            <person name="Gryganskyi A."/>
            <person name="Culley D."/>
            <person name="Magnuson J.K."/>
            <person name="James T.Y."/>
            <person name="O'Malley M.A."/>
            <person name="Stajich J.E."/>
            <person name="Spatafora J.W."/>
            <person name="Visel A."/>
            <person name="Grigoriev I.V."/>
        </authorList>
    </citation>
    <scope>NUCLEOTIDE SEQUENCE [LARGE SCALE GENOMIC DNA]</scope>
    <source>
        <strain evidence="7 8">62-1032</strain>
    </source>
</reference>
<gene>
    <name evidence="7" type="ORF">BCR35DRAFT_347332</name>
</gene>
<keyword evidence="3 7" id="KW-0223">Dioxygenase</keyword>
<evidence type="ECO:0000313" key="8">
    <source>
        <dbReference type="Proteomes" id="UP000193467"/>
    </source>
</evidence>
<protein>
    <submittedName>
        <fullName evidence="7">Alpha-ketoglutarate-dependent 2,4-dichlorophenoxyacetate dioxygenase</fullName>
    </submittedName>
</protein>
<dbReference type="Gene3D" id="3.60.130.10">
    <property type="entry name" value="Clavaminate synthase-like"/>
    <property type="match status" value="1"/>
</dbReference>
<evidence type="ECO:0000256" key="2">
    <source>
        <dbReference type="ARBA" id="ARBA00022723"/>
    </source>
</evidence>